<evidence type="ECO:0000313" key="1">
    <source>
        <dbReference type="EMBL" id="MDQ0191577.1"/>
    </source>
</evidence>
<accession>A0ABT9XMN8</accession>
<proteinExistence type="predicted"/>
<organism evidence="1 2">
    <name type="scientific">Alicyclobacillus cycloheptanicus</name>
    <dbReference type="NCBI Taxonomy" id="1457"/>
    <lineage>
        <taxon>Bacteria</taxon>
        <taxon>Bacillati</taxon>
        <taxon>Bacillota</taxon>
        <taxon>Bacilli</taxon>
        <taxon>Bacillales</taxon>
        <taxon>Alicyclobacillaceae</taxon>
        <taxon>Alicyclobacillus</taxon>
    </lineage>
</organism>
<dbReference type="EMBL" id="JAUSTP010000056">
    <property type="protein sequence ID" value="MDQ0191577.1"/>
    <property type="molecule type" value="Genomic_DNA"/>
</dbReference>
<comment type="caution">
    <text evidence="1">The sequence shown here is derived from an EMBL/GenBank/DDBJ whole genome shotgun (WGS) entry which is preliminary data.</text>
</comment>
<gene>
    <name evidence="1" type="ORF">J2S03_003448</name>
</gene>
<protein>
    <submittedName>
        <fullName evidence="1">Uncharacterized protein</fullName>
    </submittedName>
</protein>
<reference evidence="1 2" key="1">
    <citation type="submission" date="2023-07" db="EMBL/GenBank/DDBJ databases">
        <title>Genomic Encyclopedia of Type Strains, Phase IV (KMG-IV): sequencing the most valuable type-strain genomes for metagenomic binning, comparative biology and taxonomic classification.</title>
        <authorList>
            <person name="Goeker M."/>
        </authorList>
    </citation>
    <scope>NUCLEOTIDE SEQUENCE [LARGE SCALE GENOMIC DNA]</scope>
    <source>
        <strain evidence="1 2">DSM 4006</strain>
    </source>
</reference>
<keyword evidence="2" id="KW-1185">Reference proteome</keyword>
<dbReference type="Proteomes" id="UP001232973">
    <property type="component" value="Unassembled WGS sequence"/>
</dbReference>
<name>A0ABT9XMN8_9BACL</name>
<sequence>MEALHLDKMEAHPEKHQVITDEFNVLSNVLAALNMPRRYQFSKMTEENREKCWFFLEAMDDEAGQCR</sequence>
<evidence type="ECO:0000313" key="2">
    <source>
        <dbReference type="Proteomes" id="UP001232973"/>
    </source>
</evidence>